<organism evidence="3 4">
    <name type="scientific">Bubo bubo</name>
    <name type="common">Eurasian eagle-owl</name>
    <name type="synonym">Strix bubo</name>
    <dbReference type="NCBI Taxonomy" id="30461"/>
    <lineage>
        <taxon>Eukaryota</taxon>
        <taxon>Metazoa</taxon>
        <taxon>Chordata</taxon>
        <taxon>Craniata</taxon>
        <taxon>Vertebrata</taxon>
        <taxon>Euteleostomi</taxon>
        <taxon>Archelosauria</taxon>
        <taxon>Archosauria</taxon>
        <taxon>Dinosauria</taxon>
        <taxon>Saurischia</taxon>
        <taxon>Theropoda</taxon>
        <taxon>Coelurosauria</taxon>
        <taxon>Aves</taxon>
        <taxon>Neognathae</taxon>
        <taxon>Neoaves</taxon>
        <taxon>Telluraves</taxon>
        <taxon>Strigiformes</taxon>
        <taxon>Strigidae</taxon>
        <taxon>Bubo</taxon>
    </lineage>
</organism>
<reference evidence="3" key="2">
    <citation type="submission" date="2025-09" db="UniProtKB">
        <authorList>
            <consortium name="Ensembl"/>
        </authorList>
    </citation>
    <scope>IDENTIFICATION</scope>
</reference>
<dbReference type="SMART" id="SM00020">
    <property type="entry name" value="Tryp_SPc"/>
    <property type="match status" value="1"/>
</dbReference>
<dbReference type="GO" id="GO:0004252">
    <property type="term" value="F:serine-type endopeptidase activity"/>
    <property type="evidence" value="ECO:0007669"/>
    <property type="project" value="InterPro"/>
</dbReference>
<dbReference type="InterPro" id="IPR009003">
    <property type="entry name" value="Peptidase_S1_PA"/>
</dbReference>
<dbReference type="Pfam" id="PF00089">
    <property type="entry name" value="Trypsin"/>
    <property type="match status" value="1"/>
</dbReference>
<dbReference type="InterPro" id="IPR001254">
    <property type="entry name" value="Trypsin_dom"/>
</dbReference>
<dbReference type="PANTHER" id="PTHR24250">
    <property type="entry name" value="CHYMOTRYPSIN-RELATED"/>
    <property type="match status" value="1"/>
</dbReference>
<dbReference type="Ensembl" id="ENSBOBT00000004581.1">
    <property type="protein sequence ID" value="ENSBOBP00000004470.1"/>
    <property type="gene ID" value="ENSBOBG00000003045.1"/>
</dbReference>
<evidence type="ECO:0000259" key="2">
    <source>
        <dbReference type="PROSITE" id="PS50240"/>
    </source>
</evidence>
<reference evidence="3" key="1">
    <citation type="submission" date="2025-08" db="UniProtKB">
        <authorList>
            <consortium name="Ensembl"/>
        </authorList>
    </citation>
    <scope>IDENTIFICATION</scope>
</reference>
<dbReference type="PANTHER" id="PTHR24250:SF45">
    <property type="entry name" value="INACTIVE SERINE PROTEASE 54"/>
    <property type="match status" value="1"/>
</dbReference>
<accession>A0A8C0I987</accession>
<keyword evidence="1" id="KW-1015">Disulfide bond</keyword>
<dbReference type="SUPFAM" id="SSF50494">
    <property type="entry name" value="Trypsin-like serine proteases"/>
    <property type="match status" value="1"/>
</dbReference>
<dbReference type="Gene3D" id="2.40.10.10">
    <property type="entry name" value="Trypsin-like serine proteases"/>
    <property type="match status" value="1"/>
</dbReference>
<name>A0A8C0I987_BUBBB</name>
<dbReference type="AlphaFoldDB" id="A0A8C0I987"/>
<dbReference type="Proteomes" id="UP000694567">
    <property type="component" value="Unplaced"/>
</dbReference>
<proteinExistence type="predicted"/>
<dbReference type="InterPro" id="IPR043504">
    <property type="entry name" value="Peptidase_S1_PA_chymotrypsin"/>
</dbReference>
<keyword evidence="4" id="KW-1185">Reference proteome</keyword>
<dbReference type="PROSITE" id="PS50240">
    <property type="entry name" value="TRYPSIN_DOM"/>
    <property type="match status" value="1"/>
</dbReference>
<dbReference type="GO" id="GO:0006508">
    <property type="term" value="P:proteolysis"/>
    <property type="evidence" value="ECO:0007669"/>
    <property type="project" value="InterPro"/>
</dbReference>
<feature type="domain" description="Peptidase S1" evidence="2">
    <location>
        <begin position="12"/>
        <end position="234"/>
    </location>
</feature>
<protein>
    <recommendedName>
        <fullName evidence="2">Peptidase S1 domain-containing protein</fullName>
    </recommendedName>
</protein>
<evidence type="ECO:0000256" key="1">
    <source>
        <dbReference type="ARBA" id="ARBA00023157"/>
    </source>
</evidence>
<evidence type="ECO:0000313" key="4">
    <source>
        <dbReference type="Proteomes" id="UP000694567"/>
    </source>
</evidence>
<sequence length="275" mass="30012">MCPLFPCSLSPPRSGQEFAAADQSLWVVALQDAQSNLLAFISILKEHWLLSATSSLQSRSDLVAAQQLGNAMKKLWKDQPQYLISSVIPHEDSDKEMLYNNILLLRTAAPRAFSGVLQPICFPCGSLSASDLTNCWVSGCIHPTPGNPWLLHRKCRSNFLKMLSMVDPCPLTKIAATACCSHGDTNEVAGCLVRDSAPTQILTGILSEGSMRCYGPLLYTPVSYYSDWVLASTERTGPPLLYCLPLHPALLPAELSARCGTLRAPAGLHQLWFLP</sequence>
<evidence type="ECO:0000313" key="3">
    <source>
        <dbReference type="Ensembl" id="ENSBOBP00000004470.1"/>
    </source>
</evidence>